<protein>
    <submittedName>
        <fullName evidence="1">Uncharacterized protein</fullName>
    </submittedName>
</protein>
<evidence type="ECO:0000313" key="1">
    <source>
        <dbReference type="EMBL" id="KJE92963.1"/>
    </source>
</evidence>
<dbReference type="AlphaFoldDB" id="A0A0D2WQ16"/>
<evidence type="ECO:0000313" key="2">
    <source>
        <dbReference type="Proteomes" id="UP000008743"/>
    </source>
</evidence>
<dbReference type="InParanoid" id="A0A0D2WQ16"/>
<gene>
    <name evidence="1" type="ORF">CAOG_009716</name>
</gene>
<dbReference type="EMBL" id="KE346364">
    <property type="protein sequence ID" value="KJE92963.1"/>
    <property type="molecule type" value="Genomic_DNA"/>
</dbReference>
<proteinExistence type="predicted"/>
<keyword evidence="2" id="KW-1185">Reference proteome</keyword>
<reference evidence="2" key="1">
    <citation type="submission" date="2011-02" db="EMBL/GenBank/DDBJ databases">
        <title>The Genome Sequence of Capsaspora owczarzaki ATCC 30864.</title>
        <authorList>
            <person name="Russ C."/>
            <person name="Cuomo C."/>
            <person name="Burger G."/>
            <person name="Gray M.W."/>
            <person name="Holland P.W.H."/>
            <person name="King N."/>
            <person name="Lang F.B.F."/>
            <person name="Roger A.J."/>
            <person name="Ruiz-Trillo I."/>
            <person name="Young S.K."/>
            <person name="Zeng Q."/>
            <person name="Gargeya S."/>
            <person name="Alvarado L."/>
            <person name="Berlin A."/>
            <person name="Chapman S.B."/>
            <person name="Chen Z."/>
            <person name="Freedman E."/>
            <person name="Gellesch M."/>
            <person name="Goldberg J."/>
            <person name="Griggs A."/>
            <person name="Gujja S."/>
            <person name="Heilman E."/>
            <person name="Heiman D."/>
            <person name="Howarth C."/>
            <person name="Mehta T."/>
            <person name="Neiman D."/>
            <person name="Pearson M."/>
            <person name="Roberts A."/>
            <person name="Saif S."/>
            <person name="Shea T."/>
            <person name="Shenoy N."/>
            <person name="Sisk P."/>
            <person name="Stolte C."/>
            <person name="Sykes S."/>
            <person name="White J."/>
            <person name="Yandava C."/>
            <person name="Haas B."/>
            <person name="Nusbaum C."/>
            <person name="Birren B."/>
        </authorList>
    </citation>
    <scope>NUCLEOTIDE SEQUENCE</scope>
    <source>
        <strain evidence="2">ATCC 30864</strain>
    </source>
</reference>
<name>A0A0D2WQ16_CAPO3</name>
<dbReference type="Proteomes" id="UP000008743">
    <property type="component" value="Unassembled WGS sequence"/>
</dbReference>
<sequence>MPRRATAGPASQSCCDLGYPGGAPASCDWSCYVHGFLTGAALLPACGFARSARAGVDRRRFCCCEIGHRPRHRHQNSRVGTLSSKTACLEHVLRLLDALVRPPLGAAALRILILLQIGRNGRIRSESRFRQHRAQCRIQQEHGKLSDLRWLVSVWMAQCDAALPTRAAFQEGRVSLTAFWGPGEYEYGRICMHSGVLKQTRDVAEGARETGQNDEKKKWW</sequence>
<accession>A0A0D2WQ16</accession>
<organism evidence="1 2">
    <name type="scientific">Capsaspora owczarzaki (strain ATCC 30864)</name>
    <dbReference type="NCBI Taxonomy" id="595528"/>
    <lineage>
        <taxon>Eukaryota</taxon>
        <taxon>Filasterea</taxon>
        <taxon>Capsaspora</taxon>
    </lineage>
</organism>